<feature type="compositionally biased region" description="Low complexity" evidence="1">
    <location>
        <begin position="70"/>
        <end position="80"/>
    </location>
</feature>
<comment type="caution">
    <text evidence="2">The sequence shown here is derived from an EMBL/GenBank/DDBJ whole genome shotgun (WGS) entry which is preliminary data.</text>
</comment>
<evidence type="ECO:0000256" key="1">
    <source>
        <dbReference type="SAM" id="MobiDB-lite"/>
    </source>
</evidence>
<evidence type="ECO:0000313" key="3">
    <source>
        <dbReference type="Proteomes" id="UP001369815"/>
    </source>
</evidence>
<gene>
    <name evidence="2" type="ORF">Daesc_009190</name>
</gene>
<protein>
    <submittedName>
        <fullName evidence="2">Uncharacterized protein</fullName>
    </submittedName>
</protein>
<keyword evidence="3" id="KW-1185">Reference proteome</keyword>
<dbReference type="Proteomes" id="UP001369815">
    <property type="component" value="Unassembled WGS sequence"/>
</dbReference>
<proteinExistence type="predicted"/>
<accession>A0AAX6M9Q7</accession>
<reference evidence="2 3" key="1">
    <citation type="journal article" date="2024" name="Front Chem Biol">
        <title>Unveiling the potential of Daldinia eschscholtzii MFLUCC 19-0629 through bioactivity and bioinformatics studies for enhanced sustainable agriculture production.</title>
        <authorList>
            <person name="Brooks S."/>
            <person name="Weaver J.A."/>
            <person name="Klomchit A."/>
            <person name="Alharthi S.A."/>
            <person name="Onlamun T."/>
            <person name="Nurani R."/>
            <person name="Vong T.K."/>
            <person name="Alberti F."/>
            <person name="Greco C."/>
        </authorList>
    </citation>
    <scope>NUCLEOTIDE SEQUENCE [LARGE SCALE GENOMIC DNA]</scope>
    <source>
        <strain evidence="2">MFLUCC 19-0629</strain>
    </source>
</reference>
<feature type="compositionally biased region" description="Basic residues" evidence="1">
    <location>
        <begin position="49"/>
        <end position="58"/>
    </location>
</feature>
<name>A0AAX6M9Q7_9PEZI</name>
<dbReference type="PANTHER" id="PTHR38790">
    <property type="entry name" value="2EXR DOMAIN-CONTAINING PROTEIN-RELATED"/>
    <property type="match status" value="1"/>
</dbReference>
<organism evidence="2 3">
    <name type="scientific">Daldinia eschscholtzii</name>
    <dbReference type="NCBI Taxonomy" id="292717"/>
    <lineage>
        <taxon>Eukaryota</taxon>
        <taxon>Fungi</taxon>
        <taxon>Dikarya</taxon>
        <taxon>Ascomycota</taxon>
        <taxon>Pezizomycotina</taxon>
        <taxon>Sordariomycetes</taxon>
        <taxon>Xylariomycetidae</taxon>
        <taxon>Xylariales</taxon>
        <taxon>Hypoxylaceae</taxon>
        <taxon>Daldinia</taxon>
    </lineage>
</organism>
<evidence type="ECO:0000313" key="2">
    <source>
        <dbReference type="EMBL" id="KAK6949117.1"/>
    </source>
</evidence>
<dbReference type="EMBL" id="JBANMG010000009">
    <property type="protein sequence ID" value="KAK6949117.1"/>
    <property type="molecule type" value="Genomic_DNA"/>
</dbReference>
<dbReference type="AlphaFoldDB" id="A0AAX6M9Q7"/>
<sequence length="370" mass="41808">MRRTAMVKRKAFFIAFVLPCAAVYYCLKYTLHAVEKTFDIVGSARQNHRVKTRKRPKSKPLAVVPSSKGTTPTTTTTTTTTTTKTSFLHLPPEIRLIIYRLALGGPAIIQVRPTYSIRGPRPETWGPTQGIRSEHDPPSKTLRLTIGLGGSPLRQLVSPPRSGCVVYGCVSQLICGEMYYSMMTRFRHHETVFFTDLLRVSRAVYVEALDLLYAEHTISLFGVEMARYFCRNASPEGMARVHYAHVALLFPASAWNSSLQKRSVKETMKLLRDSLPHLRQLDVEVAVTWGQPKHAGQFWSWLTGDDVLGQFRGLEKFVLKASAYMPFARRPYGNWAAWTPEYELLTSWDDGEYQALKERVTSSNEVAALS</sequence>
<feature type="region of interest" description="Disordered" evidence="1">
    <location>
        <begin position="49"/>
        <end position="80"/>
    </location>
</feature>